<keyword evidence="1" id="KW-0472">Membrane</keyword>
<accession>A0AAD5N9L5</accession>
<keyword evidence="2" id="KW-0732">Signal</keyword>
<comment type="caution">
    <text evidence="3">The sequence shown here is derived from an EMBL/GenBank/DDBJ whole genome shotgun (WGS) entry which is preliminary data.</text>
</comment>
<gene>
    <name evidence="3" type="ORF">KIN20_020256</name>
</gene>
<name>A0AAD5N9L5_PARTN</name>
<sequence length="199" mass="22415">MFVLCLIFGIWHMATQWTTTLLSFLQWDTTEVMTIIDLGYIQAFGSVCNAIGALAFGQMADTAGAKAMFMLSCIFTSIYYCGISIAKSWYGFFFLQLLRFGYQMDGTSEMYLATITTERERTVALMRLTVPQAIAMFFRASFGLQNRRLYYFTNISIHMWCCIIVHINASADVFASDNSFHTTSRNGSSSTTGLLANDH</sequence>
<dbReference type="SUPFAM" id="SSF103473">
    <property type="entry name" value="MFS general substrate transporter"/>
    <property type="match status" value="1"/>
</dbReference>
<dbReference type="Gene3D" id="1.20.1250.20">
    <property type="entry name" value="MFS general substrate transporter like domains"/>
    <property type="match status" value="1"/>
</dbReference>
<evidence type="ECO:0000256" key="2">
    <source>
        <dbReference type="SAM" id="SignalP"/>
    </source>
</evidence>
<feature type="signal peptide" evidence="2">
    <location>
        <begin position="1"/>
        <end position="16"/>
    </location>
</feature>
<evidence type="ECO:0000313" key="3">
    <source>
        <dbReference type="EMBL" id="KAJ1361079.1"/>
    </source>
</evidence>
<dbReference type="PANTHER" id="PTHR24002">
    <property type="entry name" value="SOLUTE CARRIER FAMILY 22 MEMBER 18"/>
    <property type="match status" value="1"/>
</dbReference>
<dbReference type="Proteomes" id="UP001196413">
    <property type="component" value="Unassembled WGS sequence"/>
</dbReference>
<feature type="transmembrane region" description="Helical" evidence="1">
    <location>
        <begin position="69"/>
        <end position="90"/>
    </location>
</feature>
<feature type="chain" id="PRO_5042241264" description="Major facilitator superfamily (MFS) profile domain-containing protein" evidence="2">
    <location>
        <begin position="17"/>
        <end position="199"/>
    </location>
</feature>
<reference evidence="3" key="1">
    <citation type="submission" date="2021-06" db="EMBL/GenBank/DDBJ databases">
        <title>Parelaphostrongylus tenuis whole genome reference sequence.</title>
        <authorList>
            <person name="Garwood T.J."/>
            <person name="Larsen P.A."/>
            <person name="Fountain-Jones N.M."/>
            <person name="Garbe J.R."/>
            <person name="Macchietto M.G."/>
            <person name="Kania S.A."/>
            <person name="Gerhold R.W."/>
            <person name="Richards J.E."/>
            <person name="Wolf T.M."/>
        </authorList>
    </citation>
    <scope>NUCLEOTIDE SEQUENCE</scope>
    <source>
        <strain evidence="3">MNPRO001-30</strain>
        <tissue evidence="3">Meninges</tissue>
    </source>
</reference>
<organism evidence="3 4">
    <name type="scientific">Parelaphostrongylus tenuis</name>
    <name type="common">Meningeal worm</name>
    <dbReference type="NCBI Taxonomy" id="148309"/>
    <lineage>
        <taxon>Eukaryota</taxon>
        <taxon>Metazoa</taxon>
        <taxon>Ecdysozoa</taxon>
        <taxon>Nematoda</taxon>
        <taxon>Chromadorea</taxon>
        <taxon>Rhabditida</taxon>
        <taxon>Rhabditina</taxon>
        <taxon>Rhabditomorpha</taxon>
        <taxon>Strongyloidea</taxon>
        <taxon>Metastrongylidae</taxon>
        <taxon>Parelaphostrongylus</taxon>
    </lineage>
</organism>
<keyword evidence="4" id="KW-1185">Reference proteome</keyword>
<evidence type="ECO:0000256" key="1">
    <source>
        <dbReference type="SAM" id="Phobius"/>
    </source>
</evidence>
<dbReference type="AlphaFoldDB" id="A0AAD5N9L5"/>
<evidence type="ECO:0008006" key="5">
    <source>
        <dbReference type="Google" id="ProtNLM"/>
    </source>
</evidence>
<keyword evidence="1" id="KW-0812">Transmembrane</keyword>
<dbReference type="InterPro" id="IPR036259">
    <property type="entry name" value="MFS_trans_sf"/>
</dbReference>
<proteinExistence type="predicted"/>
<protein>
    <recommendedName>
        <fullName evidence="5">Major facilitator superfamily (MFS) profile domain-containing protein</fullName>
    </recommendedName>
</protein>
<feature type="transmembrane region" description="Helical" evidence="1">
    <location>
        <begin position="40"/>
        <end position="57"/>
    </location>
</feature>
<evidence type="ECO:0000313" key="4">
    <source>
        <dbReference type="Proteomes" id="UP001196413"/>
    </source>
</evidence>
<dbReference type="GO" id="GO:0005635">
    <property type="term" value="C:nuclear envelope"/>
    <property type="evidence" value="ECO:0007669"/>
    <property type="project" value="TreeGrafter"/>
</dbReference>
<dbReference type="PANTHER" id="PTHR24002:SF4">
    <property type="entry name" value="MFS DOMAIN-CONTAINING PROTEIN"/>
    <property type="match status" value="1"/>
</dbReference>
<keyword evidence="1" id="KW-1133">Transmembrane helix</keyword>
<dbReference type="EMBL" id="JAHQIW010004110">
    <property type="protein sequence ID" value="KAJ1361079.1"/>
    <property type="molecule type" value="Genomic_DNA"/>
</dbReference>